<organism evidence="2 3">
    <name type="scientific">Candidatus Nealsonbacteria bacterium CG08_land_8_20_14_0_20_36_22</name>
    <dbReference type="NCBI Taxonomy" id="1974704"/>
    <lineage>
        <taxon>Bacteria</taxon>
        <taxon>Candidatus Nealsoniibacteriota</taxon>
    </lineage>
</organism>
<evidence type="ECO:0000259" key="1">
    <source>
        <dbReference type="Pfam" id="PF13229"/>
    </source>
</evidence>
<dbReference type="InterPro" id="IPR039448">
    <property type="entry name" value="Beta_helix"/>
</dbReference>
<sequence length="170" mass="19099">MKAARGLLIKDCKITKFSTAVDGGGYYSVEDGEIYGNGIGIFTLGFDGPCKFLRNNIHDNESYAIFTDETINVEIGGNHIYNNGKGIFPFLRQGWSSDLNYWPHDNVNIHDNLIERNEGEGIDFIQSYSQLKNNIIKYTVSNAIMQVSVTQLSGTFTYLTQMIQLSQTLH</sequence>
<dbReference type="Pfam" id="PF13229">
    <property type="entry name" value="Beta_helix"/>
    <property type="match status" value="1"/>
</dbReference>
<dbReference type="Gene3D" id="2.160.20.10">
    <property type="entry name" value="Single-stranded right-handed beta-helix, Pectin lyase-like"/>
    <property type="match status" value="1"/>
</dbReference>
<dbReference type="InterPro" id="IPR012334">
    <property type="entry name" value="Pectin_lyas_fold"/>
</dbReference>
<dbReference type="Proteomes" id="UP000231472">
    <property type="component" value="Unassembled WGS sequence"/>
</dbReference>
<dbReference type="InterPro" id="IPR011050">
    <property type="entry name" value="Pectin_lyase_fold/virulence"/>
</dbReference>
<dbReference type="InterPro" id="IPR006626">
    <property type="entry name" value="PbH1"/>
</dbReference>
<accession>A0A2H0YRL3</accession>
<dbReference type="SUPFAM" id="SSF51126">
    <property type="entry name" value="Pectin lyase-like"/>
    <property type="match status" value="1"/>
</dbReference>
<evidence type="ECO:0000313" key="3">
    <source>
        <dbReference type="Proteomes" id="UP000231472"/>
    </source>
</evidence>
<gene>
    <name evidence="2" type="ORF">COT32_00095</name>
</gene>
<dbReference type="SMART" id="SM00710">
    <property type="entry name" value="PbH1"/>
    <property type="match status" value="4"/>
</dbReference>
<protein>
    <recommendedName>
        <fullName evidence="1">Right handed beta helix domain-containing protein</fullName>
    </recommendedName>
</protein>
<reference evidence="3" key="1">
    <citation type="submission" date="2017-09" db="EMBL/GenBank/DDBJ databases">
        <title>Depth-based differentiation of microbial function through sediment-hosted aquifers and enrichment of novel symbionts in the deep terrestrial subsurface.</title>
        <authorList>
            <person name="Probst A.J."/>
            <person name="Ladd B."/>
            <person name="Jarett J.K."/>
            <person name="Geller-Mcgrath D.E."/>
            <person name="Sieber C.M.K."/>
            <person name="Emerson J.B."/>
            <person name="Anantharaman K."/>
            <person name="Thomas B.C."/>
            <person name="Malmstrom R."/>
            <person name="Stieglmeier M."/>
            <person name="Klingl A."/>
            <person name="Woyke T."/>
            <person name="Ryan C.M."/>
            <person name="Banfield J.F."/>
        </authorList>
    </citation>
    <scope>NUCLEOTIDE SEQUENCE [LARGE SCALE GENOMIC DNA]</scope>
</reference>
<dbReference type="EMBL" id="PEYC01000002">
    <property type="protein sequence ID" value="PIS40372.1"/>
    <property type="molecule type" value="Genomic_DNA"/>
</dbReference>
<proteinExistence type="predicted"/>
<evidence type="ECO:0000313" key="2">
    <source>
        <dbReference type="EMBL" id="PIS40372.1"/>
    </source>
</evidence>
<name>A0A2H0YRL3_9BACT</name>
<comment type="caution">
    <text evidence="2">The sequence shown here is derived from an EMBL/GenBank/DDBJ whole genome shotgun (WGS) entry which is preliminary data.</text>
</comment>
<feature type="domain" description="Right handed beta helix" evidence="1">
    <location>
        <begin position="5"/>
        <end position="146"/>
    </location>
</feature>
<dbReference type="AlphaFoldDB" id="A0A2H0YRL3"/>